<evidence type="ECO:0000256" key="9">
    <source>
        <dbReference type="SAM" id="SignalP"/>
    </source>
</evidence>
<dbReference type="EC" id="5.1.3.3" evidence="5"/>
<dbReference type="InterPro" id="IPR008183">
    <property type="entry name" value="Aldose_1/G6P_1-epimerase"/>
</dbReference>
<dbReference type="Pfam" id="PF01263">
    <property type="entry name" value="Aldose_epim"/>
    <property type="match status" value="1"/>
</dbReference>
<evidence type="ECO:0000256" key="1">
    <source>
        <dbReference type="ARBA" id="ARBA00005028"/>
    </source>
</evidence>
<dbReference type="PANTHER" id="PTHR10091:SF0">
    <property type="entry name" value="GALACTOSE MUTAROTASE"/>
    <property type="match status" value="1"/>
</dbReference>
<keyword evidence="4 5" id="KW-0119">Carbohydrate metabolism</keyword>
<comment type="catalytic activity">
    <reaction evidence="5">
        <text>alpha-D-glucose = beta-D-glucose</text>
        <dbReference type="Rhea" id="RHEA:10264"/>
        <dbReference type="ChEBI" id="CHEBI:15903"/>
        <dbReference type="ChEBI" id="CHEBI:17925"/>
        <dbReference type="EC" id="5.1.3.3"/>
    </reaction>
</comment>
<dbReference type="InterPro" id="IPR014718">
    <property type="entry name" value="GH-type_carb-bd"/>
</dbReference>
<feature type="active site" description="Proton acceptor" evidence="6">
    <location>
        <position position="325"/>
    </location>
</feature>
<dbReference type="InterPro" id="IPR011013">
    <property type="entry name" value="Gal_mutarotase_sf_dom"/>
</dbReference>
<evidence type="ECO:0000256" key="8">
    <source>
        <dbReference type="PIRSR" id="PIRSR005096-3"/>
    </source>
</evidence>
<sequence>MGKFCLVFCISILVAFGEVINGYQEEEKIGVYELKQGDISLKLTNYGARIISLFLPDKNGKLDDVVLGYDSAQDYKNDTSYFGATVGRVANRIAGAQFTLNGTQYKLVPNEGKNMLHGGPKGFSKVVWKVKKYKPDSRSPHIIFIYHSLDGDQGFPGNLRVAVGYTLIGNKLSITMKAKAKNKATPVNLAQHAYWNLAGQNSGDILSQELQLFASHYTPVDNQLIPTGKIVSVKGTPYDFLKPYTIGSRIKQLANGYDINYAIDDSEKKKKTMMKKVAIVKDKKSGRAFELFSNQPGVQFYTSNSLTQKGKGGFVYKPHAALCLETQGFPDAVNHPNFPSQIVNPGESYNHYMLFKFSVY</sequence>
<evidence type="ECO:0000313" key="11">
    <source>
        <dbReference type="Proteomes" id="UP000091857"/>
    </source>
</evidence>
<dbReference type="FunFam" id="2.70.98.10:FF:000008">
    <property type="entry name" value="Aldose 1-epimerase"/>
    <property type="match status" value="1"/>
</dbReference>
<evidence type="ECO:0000256" key="3">
    <source>
        <dbReference type="ARBA" id="ARBA00023235"/>
    </source>
</evidence>
<feature type="binding site" evidence="8">
    <location>
        <begin position="91"/>
        <end position="92"/>
    </location>
    <ligand>
        <name>beta-D-galactose</name>
        <dbReference type="ChEBI" id="CHEBI:27667"/>
    </ligand>
</feature>
<dbReference type="AlphaFoldDB" id="A0A2C9UH80"/>
<dbReference type="GO" id="GO:0030246">
    <property type="term" value="F:carbohydrate binding"/>
    <property type="evidence" value="ECO:0007669"/>
    <property type="project" value="InterPro"/>
</dbReference>
<dbReference type="Gramene" id="Manes.15G176900.1.v8.1">
    <property type="protein sequence ID" value="Manes.15G176900.1.v8.1.CDS"/>
    <property type="gene ID" value="Manes.15G176900.v8.1"/>
</dbReference>
<dbReference type="UniPathway" id="UPA00242"/>
<comment type="caution">
    <text evidence="10">The sequence shown here is derived from an EMBL/GenBank/DDBJ whole genome shotgun (WGS) entry which is preliminary data.</text>
</comment>
<dbReference type="InterPro" id="IPR015443">
    <property type="entry name" value="Aldose_1-epimerase"/>
</dbReference>
<dbReference type="PIRSF" id="PIRSF005096">
    <property type="entry name" value="GALM"/>
    <property type="match status" value="1"/>
</dbReference>
<dbReference type="EMBL" id="CM004401">
    <property type="protein sequence ID" value="OAY29861.1"/>
    <property type="molecule type" value="Genomic_DNA"/>
</dbReference>
<dbReference type="Proteomes" id="UP000091857">
    <property type="component" value="Chromosome 15"/>
</dbReference>
<evidence type="ECO:0000256" key="6">
    <source>
        <dbReference type="PIRSR" id="PIRSR005096-1"/>
    </source>
</evidence>
<feature type="binding site" evidence="8">
    <location>
        <begin position="192"/>
        <end position="194"/>
    </location>
    <ligand>
        <name>beta-D-galactose</name>
        <dbReference type="ChEBI" id="CHEBI:27667"/>
    </ligand>
</feature>
<dbReference type="STRING" id="3983.A0A2C9UH80"/>
<feature type="chain" id="PRO_5013379248" description="Aldose 1-epimerase" evidence="9">
    <location>
        <begin position="18"/>
        <end position="360"/>
    </location>
</feature>
<feature type="active site" description="Proton donor" evidence="6">
    <location>
        <position position="192"/>
    </location>
</feature>
<evidence type="ECO:0000313" key="10">
    <source>
        <dbReference type="EMBL" id="OAY29861.1"/>
    </source>
</evidence>
<keyword evidence="3 5" id="KW-0413">Isomerase</keyword>
<gene>
    <name evidence="10" type="ORF">MANES_15G176900v8</name>
</gene>
<dbReference type="OMA" id="WGASIQS"/>
<name>A0A2C9UH80_MANES</name>
<dbReference type="SUPFAM" id="SSF74650">
    <property type="entry name" value="Galactose mutarotase-like"/>
    <property type="match status" value="1"/>
</dbReference>
<keyword evidence="9" id="KW-0732">Signal</keyword>
<dbReference type="OrthoDB" id="274691at2759"/>
<dbReference type="PANTHER" id="PTHR10091">
    <property type="entry name" value="ALDOSE-1-EPIMERASE"/>
    <property type="match status" value="1"/>
</dbReference>
<dbReference type="InterPro" id="IPR047215">
    <property type="entry name" value="Galactose_mutarotase-like"/>
</dbReference>
<feature type="binding site" evidence="7">
    <location>
        <position position="258"/>
    </location>
    <ligand>
        <name>beta-D-galactose</name>
        <dbReference type="ChEBI" id="CHEBI:27667"/>
    </ligand>
</feature>
<dbReference type="NCBIfam" id="NF008277">
    <property type="entry name" value="PRK11055.1"/>
    <property type="match status" value="1"/>
</dbReference>
<accession>A0A2C9UH80</accession>
<evidence type="ECO:0000256" key="5">
    <source>
        <dbReference type="PIRNR" id="PIRNR005096"/>
    </source>
</evidence>
<comment type="similarity">
    <text evidence="2 5">Belongs to the aldose epimerase family.</text>
</comment>
<comment type="pathway">
    <text evidence="1 5">Carbohydrate metabolism; hexose metabolism.</text>
</comment>
<organism evidence="10 11">
    <name type="scientific">Manihot esculenta</name>
    <name type="common">Cassava</name>
    <name type="synonym">Jatropha manihot</name>
    <dbReference type="NCBI Taxonomy" id="3983"/>
    <lineage>
        <taxon>Eukaryota</taxon>
        <taxon>Viridiplantae</taxon>
        <taxon>Streptophyta</taxon>
        <taxon>Embryophyta</taxon>
        <taxon>Tracheophyta</taxon>
        <taxon>Spermatophyta</taxon>
        <taxon>Magnoliopsida</taxon>
        <taxon>eudicotyledons</taxon>
        <taxon>Gunneridae</taxon>
        <taxon>Pentapetalae</taxon>
        <taxon>rosids</taxon>
        <taxon>fabids</taxon>
        <taxon>Malpighiales</taxon>
        <taxon>Euphorbiaceae</taxon>
        <taxon>Crotonoideae</taxon>
        <taxon>Manihoteae</taxon>
        <taxon>Manihot</taxon>
    </lineage>
</organism>
<feature type="signal peptide" evidence="9">
    <location>
        <begin position="1"/>
        <end position="17"/>
    </location>
</feature>
<proteinExistence type="inferred from homology"/>
<evidence type="ECO:0000256" key="2">
    <source>
        <dbReference type="ARBA" id="ARBA00006206"/>
    </source>
</evidence>
<keyword evidence="11" id="KW-1185">Reference proteome</keyword>
<dbReference type="GO" id="GO:0004034">
    <property type="term" value="F:aldose 1-epimerase activity"/>
    <property type="evidence" value="ECO:0000318"/>
    <property type="project" value="GO_Central"/>
</dbReference>
<protein>
    <recommendedName>
        <fullName evidence="5">Aldose 1-epimerase</fullName>
        <ecNumber evidence="5">5.1.3.3</ecNumber>
    </recommendedName>
</protein>
<dbReference type="Gene3D" id="2.70.98.10">
    <property type="match status" value="1"/>
</dbReference>
<dbReference type="CDD" id="cd09019">
    <property type="entry name" value="galactose_mutarotase_like"/>
    <property type="match status" value="1"/>
</dbReference>
<evidence type="ECO:0000256" key="7">
    <source>
        <dbReference type="PIRSR" id="PIRSR005096-2"/>
    </source>
</evidence>
<dbReference type="GO" id="GO:0033499">
    <property type="term" value="P:galactose catabolic process via UDP-galactose, Leloir pathway"/>
    <property type="evidence" value="ECO:0000318"/>
    <property type="project" value="GO_Central"/>
</dbReference>
<dbReference type="GO" id="GO:0006006">
    <property type="term" value="P:glucose metabolic process"/>
    <property type="evidence" value="ECO:0000318"/>
    <property type="project" value="GO_Central"/>
</dbReference>
<evidence type="ECO:0000256" key="4">
    <source>
        <dbReference type="ARBA" id="ARBA00023277"/>
    </source>
</evidence>
<reference evidence="11" key="1">
    <citation type="journal article" date="2016" name="Nat. Biotechnol.">
        <title>Sequencing wild and cultivated cassava and related species reveals extensive interspecific hybridization and genetic diversity.</title>
        <authorList>
            <person name="Bredeson J.V."/>
            <person name="Lyons J.B."/>
            <person name="Prochnik S.E."/>
            <person name="Wu G.A."/>
            <person name="Ha C.M."/>
            <person name="Edsinger-Gonzales E."/>
            <person name="Grimwood J."/>
            <person name="Schmutz J."/>
            <person name="Rabbi I.Y."/>
            <person name="Egesi C."/>
            <person name="Nauluvula P."/>
            <person name="Lebot V."/>
            <person name="Ndunguru J."/>
            <person name="Mkamilo G."/>
            <person name="Bart R.S."/>
            <person name="Setter T.L."/>
            <person name="Gleadow R.M."/>
            <person name="Kulakow P."/>
            <person name="Ferguson M.E."/>
            <person name="Rounsley S."/>
            <person name="Rokhsar D.S."/>
        </authorList>
    </citation>
    <scope>NUCLEOTIDE SEQUENCE [LARGE SCALE GENOMIC DNA]</scope>
    <source>
        <strain evidence="11">cv. AM560-2</strain>
    </source>
</reference>